<keyword evidence="2" id="KW-1185">Reference proteome</keyword>
<sequence>MRHERNTMMARQGRQGLRWHSDKRIRPDIFCCGLSSATGALAWRRVEIPKNTSEELENEPKDLRAIELSTGPRFRLLQDNASGRCGKKISFPCSCSAACVIYGTCCDNMAQDCPHVWEERRSSFNLIRTLDYFATKTRSTQSIPVLLLN</sequence>
<accession>A0AAV3ZD16</accession>
<protein>
    <recommendedName>
        <fullName evidence="3">SMB domain-containing protein</fullName>
    </recommendedName>
</protein>
<reference evidence="1 2" key="1">
    <citation type="journal article" date="2021" name="Elife">
        <title>Chloroplast acquisition without the gene transfer in kleptoplastic sea slugs, Plakobranchus ocellatus.</title>
        <authorList>
            <person name="Maeda T."/>
            <person name="Takahashi S."/>
            <person name="Yoshida T."/>
            <person name="Shimamura S."/>
            <person name="Takaki Y."/>
            <person name="Nagai Y."/>
            <person name="Toyoda A."/>
            <person name="Suzuki Y."/>
            <person name="Arimoto A."/>
            <person name="Ishii H."/>
            <person name="Satoh N."/>
            <person name="Nishiyama T."/>
            <person name="Hasebe M."/>
            <person name="Maruyama T."/>
            <person name="Minagawa J."/>
            <person name="Obokata J."/>
            <person name="Shigenobu S."/>
        </authorList>
    </citation>
    <scope>NUCLEOTIDE SEQUENCE [LARGE SCALE GENOMIC DNA]</scope>
</reference>
<dbReference type="Proteomes" id="UP000735302">
    <property type="component" value="Unassembled WGS sequence"/>
</dbReference>
<organism evidence="1 2">
    <name type="scientific">Plakobranchus ocellatus</name>
    <dbReference type="NCBI Taxonomy" id="259542"/>
    <lineage>
        <taxon>Eukaryota</taxon>
        <taxon>Metazoa</taxon>
        <taxon>Spiralia</taxon>
        <taxon>Lophotrochozoa</taxon>
        <taxon>Mollusca</taxon>
        <taxon>Gastropoda</taxon>
        <taxon>Heterobranchia</taxon>
        <taxon>Euthyneura</taxon>
        <taxon>Panpulmonata</taxon>
        <taxon>Sacoglossa</taxon>
        <taxon>Placobranchoidea</taxon>
        <taxon>Plakobranchidae</taxon>
        <taxon>Plakobranchus</taxon>
    </lineage>
</organism>
<dbReference type="EMBL" id="BLXT01002372">
    <property type="protein sequence ID" value="GFN93795.1"/>
    <property type="molecule type" value="Genomic_DNA"/>
</dbReference>
<name>A0AAV3ZD16_9GAST</name>
<dbReference type="InterPro" id="IPR036024">
    <property type="entry name" value="Somatomedin_B-like_dom_sf"/>
</dbReference>
<gene>
    <name evidence="1" type="ORF">PoB_002030100</name>
</gene>
<comment type="caution">
    <text evidence="1">The sequence shown here is derived from an EMBL/GenBank/DDBJ whole genome shotgun (WGS) entry which is preliminary data.</text>
</comment>
<dbReference type="AlphaFoldDB" id="A0AAV3ZD16"/>
<evidence type="ECO:0008006" key="3">
    <source>
        <dbReference type="Google" id="ProtNLM"/>
    </source>
</evidence>
<dbReference type="SUPFAM" id="SSF90188">
    <property type="entry name" value="Somatomedin B domain"/>
    <property type="match status" value="1"/>
</dbReference>
<proteinExistence type="predicted"/>
<evidence type="ECO:0000313" key="2">
    <source>
        <dbReference type="Proteomes" id="UP000735302"/>
    </source>
</evidence>
<evidence type="ECO:0000313" key="1">
    <source>
        <dbReference type="EMBL" id="GFN93795.1"/>
    </source>
</evidence>